<evidence type="ECO:0000313" key="4">
    <source>
        <dbReference type="Proteomes" id="UP000295717"/>
    </source>
</evidence>
<comment type="caution">
    <text evidence="3">The sequence shown here is derived from an EMBL/GenBank/DDBJ whole genome shotgun (WGS) entry which is preliminary data.</text>
</comment>
<dbReference type="AlphaFoldDB" id="A0A4R3N5A4"/>
<accession>A0A4R3N5A4</accession>
<evidence type="ECO:0000313" key="3">
    <source>
        <dbReference type="EMBL" id="TCT23974.1"/>
    </source>
</evidence>
<sequence>MAGELIWSRTALDDIEAIAVFIARDSLIHARRIVEQIIACGERLLVQPALGEIAPESSRERVHEYSLYGFRILFERQGQDLHLLAIIHNPGPQLAAAPPPSLARIAGRPAATSTYENPWLASPARDTPAPVMLNPLDDLHELE</sequence>
<dbReference type="OrthoDB" id="9798046at2"/>
<dbReference type="RefSeq" id="WP_132975056.1">
    <property type="nucleotide sequence ID" value="NZ_SMAO01000001.1"/>
</dbReference>
<feature type="region of interest" description="Disordered" evidence="2">
    <location>
        <begin position="118"/>
        <end position="143"/>
    </location>
</feature>
<dbReference type="Gene3D" id="3.30.2310.20">
    <property type="entry name" value="RelE-like"/>
    <property type="match status" value="1"/>
</dbReference>
<keyword evidence="1" id="KW-1277">Toxin-antitoxin system</keyword>
<evidence type="ECO:0000256" key="2">
    <source>
        <dbReference type="SAM" id="MobiDB-lite"/>
    </source>
</evidence>
<dbReference type="InterPro" id="IPR035093">
    <property type="entry name" value="RelE/ParE_toxin_dom_sf"/>
</dbReference>
<keyword evidence="4" id="KW-1185">Reference proteome</keyword>
<reference evidence="3 4" key="1">
    <citation type="submission" date="2019-03" db="EMBL/GenBank/DDBJ databases">
        <title>Genomic Encyclopedia of Type Strains, Phase IV (KMG-IV): sequencing the most valuable type-strain genomes for metagenomic binning, comparative biology and taxonomic classification.</title>
        <authorList>
            <person name="Goeker M."/>
        </authorList>
    </citation>
    <scope>NUCLEOTIDE SEQUENCE [LARGE SCALE GENOMIC DNA]</scope>
    <source>
        <strain evidence="3 4">DSM 13587</strain>
    </source>
</reference>
<dbReference type="Pfam" id="PF05016">
    <property type="entry name" value="ParE_toxin"/>
    <property type="match status" value="1"/>
</dbReference>
<proteinExistence type="predicted"/>
<protein>
    <submittedName>
        <fullName evidence="3">Plasmid stabilization system protein ParE</fullName>
    </submittedName>
</protein>
<dbReference type="Proteomes" id="UP000295717">
    <property type="component" value="Unassembled WGS sequence"/>
</dbReference>
<evidence type="ECO:0000256" key="1">
    <source>
        <dbReference type="ARBA" id="ARBA00022649"/>
    </source>
</evidence>
<dbReference type="EMBL" id="SMAO01000001">
    <property type="protein sequence ID" value="TCT23974.1"/>
    <property type="molecule type" value="Genomic_DNA"/>
</dbReference>
<name>A0A4R3N5A4_9GAMM</name>
<organism evidence="3 4">
    <name type="scientific">Thiobaca trueperi</name>
    <dbReference type="NCBI Taxonomy" id="127458"/>
    <lineage>
        <taxon>Bacteria</taxon>
        <taxon>Pseudomonadati</taxon>
        <taxon>Pseudomonadota</taxon>
        <taxon>Gammaproteobacteria</taxon>
        <taxon>Chromatiales</taxon>
        <taxon>Chromatiaceae</taxon>
        <taxon>Thiobaca</taxon>
    </lineage>
</organism>
<gene>
    <name evidence="3" type="ORF">EDC35_101291</name>
</gene>
<dbReference type="InterPro" id="IPR007712">
    <property type="entry name" value="RelE/ParE_toxin"/>
</dbReference>